<dbReference type="PROSITE" id="PS51257">
    <property type="entry name" value="PROKAR_LIPOPROTEIN"/>
    <property type="match status" value="1"/>
</dbReference>
<feature type="domain" description="Fe/B12 periplasmic-binding" evidence="1">
    <location>
        <begin position="50"/>
        <end position="326"/>
    </location>
</feature>
<dbReference type="KEGG" id="teu:TEU_08405"/>
<dbReference type="InterPro" id="IPR002491">
    <property type="entry name" value="ABC_transptr_periplasmic_BD"/>
</dbReference>
<dbReference type="GeneID" id="25153454"/>
<organism evidence="2 3">
    <name type="scientific">Thermococcus eurythermalis</name>
    <dbReference type="NCBI Taxonomy" id="1505907"/>
    <lineage>
        <taxon>Archaea</taxon>
        <taxon>Methanobacteriati</taxon>
        <taxon>Methanobacteriota</taxon>
        <taxon>Thermococci</taxon>
        <taxon>Thermococcales</taxon>
        <taxon>Thermococcaceae</taxon>
        <taxon>Thermococcus</taxon>
    </lineage>
</organism>
<dbReference type="Gene3D" id="3.40.50.1980">
    <property type="entry name" value="Nitrogenase molybdenum iron protein domain"/>
    <property type="match status" value="2"/>
</dbReference>
<dbReference type="RefSeq" id="WP_050003320.1">
    <property type="nucleotide sequence ID" value="NZ_CP008887.1"/>
</dbReference>
<reference evidence="2 3" key="1">
    <citation type="journal article" date="2015" name="Int. J. Syst. Evol. Microbiol.">
        <title>Thermococcus eurythermalis sp. nov., a conditional piezophilic hyperthermophilic archaeon with a wide temperature range isolated from an oil-immersed chimney in the Guaymas Basin.</title>
        <authorList>
            <person name="Zhao W."/>
            <person name="Zeng X."/>
            <person name="Xiao X."/>
        </authorList>
    </citation>
    <scope>NUCLEOTIDE SEQUENCE [LARGE SCALE GENOMIC DNA]</scope>
    <source>
        <strain evidence="2 3">A501</strain>
    </source>
</reference>
<dbReference type="PANTHER" id="PTHR30535:SF34">
    <property type="entry name" value="MOLYBDATE-BINDING PROTEIN MOLA"/>
    <property type="match status" value="1"/>
</dbReference>
<dbReference type="STRING" id="1505907.TEU_08405"/>
<dbReference type="SUPFAM" id="SSF53807">
    <property type="entry name" value="Helical backbone' metal receptor"/>
    <property type="match status" value="1"/>
</dbReference>
<proteinExistence type="predicted"/>
<evidence type="ECO:0000259" key="1">
    <source>
        <dbReference type="PROSITE" id="PS50983"/>
    </source>
</evidence>
<gene>
    <name evidence="2" type="ORF">TEU_08405</name>
</gene>
<dbReference type="PROSITE" id="PS50983">
    <property type="entry name" value="FE_B12_PBP"/>
    <property type="match status" value="1"/>
</dbReference>
<sequence length="345" mass="38145">MRVRAHLSVLLISLLIAGSFGCIGGGNGGKNASLVDMAGRNVSVELPVKRAVVLPSTALEIVHILGADEQVAGVSSAVDSNGLIPEDLKRLPRVARPVEIDNWEKVLELGPDVIVSVRIEGVHRPEELERKAMNHGIPVVFLREGSIDDIPGSVELLGKLFGREENAREFTGYFREQVGAVQKIAAGIRERRKVLIVQSIMGKLYIVNGNDILADVVRLVGADYAASISVGGRMPVRVLTDRERLVSEYRDVDVLILASSPMTKPEEVEKLRERILKDEVWRGMKAVKNGRVVFLRGDLGRGSYFRWGPRMAVGMWQLGKAVYPEEYPDWKGKEREFLERFFGGG</sequence>
<protein>
    <recommendedName>
        <fullName evidence="1">Fe/B12 periplasmic-binding domain-containing protein</fullName>
    </recommendedName>
</protein>
<name>A0A097QV47_9EURY</name>
<dbReference type="OrthoDB" id="24039at2157"/>
<accession>A0A097QV47</accession>
<dbReference type="PANTHER" id="PTHR30535">
    <property type="entry name" value="VITAMIN B12-BINDING PROTEIN"/>
    <property type="match status" value="1"/>
</dbReference>
<evidence type="ECO:0000313" key="3">
    <source>
        <dbReference type="Proteomes" id="UP000029980"/>
    </source>
</evidence>
<dbReference type="EMBL" id="CP008887">
    <property type="protein sequence ID" value="AIU70350.1"/>
    <property type="molecule type" value="Genomic_DNA"/>
</dbReference>
<evidence type="ECO:0000313" key="2">
    <source>
        <dbReference type="EMBL" id="AIU70350.1"/>
    </source>
</evidence>
<dbReference type="HOGENOM" id="CLU_038034_2_0_2"/>
<dbReference type="Proteomes" id="UP000029980">
    <property type="component" value="Chromosome"/>
</dbReference>
<dbReference type="AlphaFoldDB" id="A0A097QV47"/>
<keyword evidence="3" id="KW-1185">Reference proteome</keyword>
<dbReference type="InterPro" id="IPR050902">
    <property type="entry name" value="ABC_Transporter_SBP"/>
</dbReference>
<dbReference type="Pfam" id="PF01497">
    <property type="entry name" value="Peripla_BP_2"/>
    <property type="match status" value="1"/>
</dbReference>